<evidence type="ECO:0000256" key="1">
    <source>
        <dbReference type="ARBA" id="ARBA00005187"/>
    </source>
</evidence>
<dbReference type="Proteomes" id="UP001623660">
    <property type="component" value="Unassembled WGS sequence"/>
</dbReference>
<dbReference type="PROSITE" id="PS51278">
    <property type="entry name" value="GATASE_TYPE_2"/>
    <property type="match status" value="1"/>
</dbReference>
<dbReference type="PANTHER" id="PTHR43284:SF1">
    <property type="entry name" value="ASPARAGINE SYNTHETASE"/>
    <property type="match status" value="1"/>
</dbReference>
<keyword evidence="5" id="KW-0067">ATP-binding</keyword>
<evidence type="ECO:0000256" key="7">
    <source>
        <dbReference type="ARBA" id="ARBA00022962"/>
    </source>
</evidence>
<dbReference type="InterPro" id="IPR001962">
    <property type="entry name" value="Asn_synthase"/>
</dbReference>
<dbReference type="SUPFAM" id="SSF56235">
    <property type="entry name" value="N-terminal nucleophile aminohydrolases (Ntn hydrolases)"/>
    <property type="match status" value="1"/>
</dbReference>
<accession>A0ABW8SKC7</accession>
<feature type="domain" description="Glutamine amidotransferase type-2" evidence="9">
    <location>
        <begin position="2"/>
        <end position="213"/>
    </location>
</feature>
<dbReference type="Gene3D" id="3.40.50.620">
    <property type="entry name" value="HUPs"/>
    <property type="match status" value="2"/>
</dbReference>
<protein>
    <recommendedName>
        <fullName evidence="3">asparagine synthase (glutamine-hydrolyzing)</fullName>
        <ecNumber evidence="3">6.3.5.4</ecNumber>
    </recommendedName>
</protein>
<dbReference type="SUPFAM" id="SSF52402">
    <property type="entry name" value="Adenine nucleotide alpha hydrolases-like"/>
    <property type="match status" value="1"/>
</dbReference>
<dbReference type="Pfam" id="PF13537">
    <property type="entry name" value="GATase_7"/>
    <property type="match status" value="1"/>
</dbReference>
<gene>
    <name evidence="10" type="primary">asnB</name>
    <name evidence="10" type="ORF">ACJDU8_11645</name>
</gene>
<dbReference type="CDD" id="cd01991">
    <property type="entry name" value="Asn_synthase_B_C"/>
    <property type="match status" value="1"/>
</dbReference>
<comment type="pathway">
    <text evidence="1">Amino-acid biosynthesis; L-asparagine biosynthesis; L-asparagine from L-aspartate (L-Gln route): step 1/1.</text>
</comment>
<keyword evidence="6" id="KW-0028">Amino-acid biosynthesis</keyword>
<dbReference type="InterPro" id="IPR051786">
    <property type="entry name" value="ASN_synthetase/amidase"/>
</dbReference>
<comment type="caution">
    <text evidence="10">The sequence shown here is derived from an EMBL/GenBank/DDBJ whole genome shotgun (WGS) entry which is preliminary data.</text>
</comment>
<comment type="catalytic activity">
    <reaction evidence="8">
        <text>L-aspartate + L-glutamine + ATP + H2O = L-asparagine + L-glutamate + AMP + diphosphate + H(+)</text>
        <dbReference type="Rhea" id="RHEA:12228"/>
        <dbReference type="ChEBI" id="CHEBI:15377"/>
        <dbReference type="ChEBI" id="CHEBI:15378"/>
        <dbReference type="ChEBI" id="CHEBI:29985"/>
        <dbReference type="ChEBI" id="CHEBI:29991"/>
        <dbReference type="ChEBI" id="CHEBI:30616"/>
        <dbReference type="ChEBI" id="CHEBI:33019"/>
        <dbReference type="ChEBI" id="CHEBI:58048"/>
        <dbReference type="ChEBI" id="CHEBI:58359"/>
        <dbReference type="ChEBI" id="CHEBI:456215"/>
        <dbReference type="EC" id="6.3.5.4"/>
    </reaction>
</comment>
<sequence>MCGIFSSFCSKGNLNMDTLKKATATLHHRGPDGRQVWMSEDRKVALGHTRLSIIDLEGGEQPLKNEDGSIHAVVNGEIYDFKRIQAELQAKNHIFRTASDSEVLIHLYEELGLDALHELRGEYAFILWDSKTQRLIAGRDRFGIKPLYYSFYHDVLFMASEIKALLAAGVPARWDDESFYIGSHLGFTPMQNRSLFKGVFQVPPGHVIVADEYQHKMYRYWDFNYPLKELHNNNLSEGEAVEIFRNYFDEAVKLRLHADVPVGVYLSGGLDSCSILGTVAKFRGSGVKAFTIGFEDTAYDESSIAKEMAELVGAELNPYVVTKEALAQNFVDSIRHCETTIANPHTVAKFMLSKSVRDSGYKVVLTGEGSDEILGGYAHFRQDMLLYTEDYGSKASVNHALKELKEKTLVFYDLSSSESIDNNTIKRRLGFIPSWLKMFILASSNIKKLFSNDINAKFFDIDSYGLFLDDQDIQNQLRGRHILNQSQYLWSKLLLPNYLLCSLGDRMEMAHSVEGRVPFLDHKLVEFVTTLPTSLKIRNMTEKYILREAVRPIITSTVYQRKKHPFAAPPSIDKEDPMFTFMHEYIGDHLDKLPFFDKNKISNLLNNIKESPFQDRGEIDALIMTIGSLVALQEQFGLV</sequence>
<keyword evidence="6" id="KW-0061">Asparagine biosynthesis</keyword>
<keyword evidence="7" id="KW-0315">Glutamine amidotransferase</keyword>
<dbReference type="RefSeq" id="WP_406792323.1">
    <property type="nucleotide sequence ID" value="NZ_JBJHZX010000016.1"/>
</dbReference>
<evidence type="ECO:0000313" key="11">
    <source>
        <dbReference type="Proteomes" id="UP001623660"/>
    </source>
</evidence>
<comment type="similarity">
    <text evidence="2">Belongs to the asparagine synthetase family.</text>
</comment>
<evidence type="ECO:0000256" key="6">
    <source>
        <dbReference type="ARBA" id="ARBA00022888"/>
    </source>
</evidence>
<dbReference type="InterPro" id="IPR014729">
    <property type="entry name" value="Rossmann-like_a/b/a_fold"/>
</dbReference>
<evidence type="ECO:0000313" key="10">
    <source>
        <dbReference type="EMBL" id="MFL0196211.1"/>
    </source>
</evidence>
<proteinExistence type="inferred from homology"/>
<dbReference type="GO" id="GO:0004066">
    <property type="term" value="F:asparagine synthase (glutamine-hydrolyzing) activity"/>
    <property type="evidence" value="ECO:0007669"/>
    <property type="project" value="UniProtKB-EC"/>
</dbReference>
<dbReference type="EC" id="6.3.5.4" evidence="3"/>
<reference evidence="10 11" key="1">
    <citation type="submission" date="2024-11" db="EMBL/GenBank/DDBJ databases">
        <authorList>
            <person name="Heng Y.C."/>
            <person name="Lim A.C.H."/>
            <person name="Lee J.K.Y."/>
            <person name="Kittelmann S."/>
        </authorList>
    </citation>
    <scope>NUCLEOTIDE SEQUENCE [LARGE SCALE GENOMIC DNA]</scope>
    <source>
        <strain evidence="10 11">WILCCON 0269</strain>
    </source>
</reference>
<evidence type="ECO:0000256" key="8">
    <source>
        <dbReference type="ARBA" id="ARBA00048741"/>
    </source>
</evidence>
<dbReference type="PIRSF" id="PIRSF001589">
    <property type="entry name" value="Asn_synthetase_glu-h"/>
    <property type="match status" value="1"/>
</dbReference>
<dbReference type="EMBL" id="JBJHZX010000016">
    <property type="protein sequence ID" value="MFL0196211.1"/>
    <property type="molecule type" value="Genomic_DNA"/>
</dbReference>
<keyword evidence="4" id="KW-0547">Nucleotide-binding</keyword>
<evidence type="ECO:0000256" key="2">
    <source>
        <dbReference type="ARBA" id="ARBA00005752"/>
    </source>
</evidence>
<dbReference type="PANTHER" id="PTHR43284">
    <property type="entry name" value="ASPARAGINE SYNTHETASE (GLUTAMINE-HYDROLYZING)"/>
    <property type="match status" value="1"/>
</dbReference>
<organism evidence="10 11">
    <name type="scientific">Candidatus Clostridium eludens</name>
    <dbReference type="NCBI Taxonomy" id="3381663"/>
    <lineage>
        <taxon>Bacteria</taxon>
        <taxon>Bacillati</taxon>
        <taxon>Bacillota</taxon>
        <taxon>Clostridia</taxon>
        <taxon>Eubacteriales</taxon>
        <taxon>Clostridiaceae</taxon>
        <taxon>Clostridium</taxon>
    </lineage>
</organism>
<dbReference type="InterPro" id="IPR006426">
    <property type="entry name" value="Asn_synth_AEB"/>
</dbReference>
<evidence type="ECO:0000256" key="5">
    <source>
        <dbReference type="ARBA" id="ARBA00022840"/>
    </source>
</evidence>
<dbReference type="InterPro" id="IPR033738">
    <property type="entry name" value="AsnB_N"/>
</dbReference>
<dbReference type="Pfam" id="PF00733">
    <property type="entry name" value="Asn_synthase"/>
    <property type="match status" value="1"/>
</dbReference>
<dbReference type="NCBIfam" id="TIGR01536">
    <property type="entry name" value="asn_synth_AEB"/>
    <property type="match status" value="1"/>
</dbReference>
<dbReference type="Gene3D" id="3.60.20.10">
    <property type="entry name" value="Glutamine Phosphoribosylpyrophosphate, subunit 1, domain 1"/>
    <property type="match status" value="1"/>
</dbReference>
<keyword evidence="10" id="KW-0436">Ligase</keyword>
<evidence type="ECO:0000256" key="3">
    <source>
        <dbReference type="ARBA" id="ARBA00012737"/>
    </source>
</evidence>
<evidence type="ECO:0000259" key="9">
    <source>
        <dbReference type="PROSITE" id="PS51278"/>
    </source>
</evidence>
<evidence type="ECO:0000256" key="4">
    <source>
        <dbReference type="ARBA" id="ARBA00022741"/>
    </source>
</evidence>
<dbReference type="InterPro" id="IPR017932">
    <property type="entry name" value="GATase_2_dom"/>
</dbReference>
<name>A0ABW8SKC7_9CLOT</name>
<dbReference type="InterPro" id="IPR029055">
    <property type="entry name" value="Ntn_hydrolases_N"/>
</dbReference>
<keyword evidence="11" id="KW-1185">Reference proteome</keyword>
<dbReference type="CDD" id="cd00712">
    <property type="entry name" value="AsnB"/>
    <property type="match status" value="1"/>
</dbReference>